<feature type="domain" description="Glycine radical" evidence="4">
    <location>
        <begin position="648"/>
        <end position="771"/>
    </location>
</feature>
<dbReference type="PROSITE" id="PS51149">
    <property type="entry name" value="GLY_RADICAL_2"/>
    <property type="match status" value="1"/>
</dbReference>
<dbReference type="SUPFAM" id="SSF51998">
    <property type="entry name" value="PFL-like glycyl radical enzymes"/>
    <property type="match status" value="1"/>
</dbReference>
<dbReference type="EMBL" id="CAAHFH010000001">
    <property type="protein sequence ID" value="VGO19124.1"/>
    <property type="molecule type" value="Genomic_DNA"/>
</dbReference>
<keyword evidence="1 3" id="KW-0556">Organic radical</keyword>
<evidence type="ECO:0000256" key="3">
    <source>
        <dbReference type="PROSITE-ProRule" id="PRU00493"/>
    </source>
</evidence>
<gene>
    <name evidence="6" type="primary">cutC_2</name>
    <name evidence="6" type="ORF">SCARR_01180</name>
</gene>
<dbReference type="GO" id="GO:0016829">
    <property type="term" value="F:lyase activity"/>
    <property type="evidence" value="ECO:0007669"/>
    <property type="project" value="UniProtKB-KW"/>
</dbReference>
<accession>A0A6C2UIH5</accession>
<evidence type="ECO:0000256" key="2">
    <source>
        <dbReference type="ARBA" id="ARBA00023239"/>
    </source>
</evidence>
<dbReference type="InterPro" id="IPR001150">
    <property type="entry name" value="Gly_radical"/>
</dbReference>
<dbReference type="Gene3D" id="3.20.70.20">
    <property type="match status" value="1"/>
</dbReference>
<evidence type="ECO:0000313" key="7">
    <source>
        <dbReference type="Proteomes" id="UP000346198"/>
    </source>
</evidence>
<proteinExistence type="predicted"/>
<dbReference type="PANTHER" id="PTHR43641">
    <property type="entry name" value="FORMATE ACETYLTRANSFERASE 3-RELATED"/>
    <property type="match status" value="1"/>
</dbReference>
<feature type="domain" description="PFL" evidence="5">
    <location>
        <begin position="1"/>
        <end position="641"/>
    </location>
</feature>
<dbReference type="InterPro" id="IPR051215">
    <property type="entry name" value="GRE"/>
</dbReference>
<dbReference type="GO" id="GO:0005829">
    <property type="term" value="C:cytosol"/>
    <property type="evidence" value="ECO:0007669"/>
    <property type="project" value="TreeGrafter"/>
</dbReference>
<reference evidence="6 7" key="1">
    <citation type="submission" date="2019-04" db="EMBL/GenBank/DDBJ databases">
        <authorList>
            <person name="Van Vliet M D."/>
        </authorList>
    </citation>
    <scope>NUCLEOTIDE SEQUENCE [LARGE SCALE GENOMIC DNA]</scope>
    <source>
        <strain evidence="6 7">F21</strain>
    </source>
</reference>
<evidence type="ECO:0000259" key="4">
    <source>
        <dbReference type="PROSITE" id="PS51149"/>
    </source>
</evidence>
<organism evidence="6 7">
    <name type="scientific">Pontiella sulfatireligans</name>
    <dbReference type="NCBI Taxonomy" id="2750658"/>
    <lineage>
        <taxon>Bacteria</taxon>
        <taxon>Pseudomonadati</taxon>
        <taxon>Kiritimatiellota</taxon>
        <taxon>Kiritimatiellia</taxon>
        <taxon>Kiritimatiellales</taxon>
        <taxon>Pontiellaceae</taxon>
        <taxon>Pontiella</taxon>
    </lineage>
</organism>
<dbReference type="AlphaFoldDB" id="A0A6C2UIH5"/>
<dbReference type="InterPro" id="IPR004184">
    <property type="entry name" value="PFL_dom"/>
</dbReference>
<dbReference type="PANTHER" id="PTHR43641:SF2">
    <property type="entry name" value="DEHYDRATASE YBIW-RELATED"/>
    <property type="match status" value="1"/>
</dbReference>
<name>A0A6C2UIH5_9BACT</name>
<dbReference type="Pfam" id="PF01228">
    <property type="entry name" value="Gly_radical"/>
    <property type="match status" value="1"/>
</dbReference>
<evidence type="ECO:0000259" key="5">
    <source>
        <dbReference type="PROSITE" id="PS51554"/>
    </source>
</evidence>
<sequence length="771" mass="87786">MKTFDYTDTERIYAADLHNSNFKPNNRIKRLIDRRDWLAKNHKKDIYCDNAEFLIYHWSGKAETFAAATGEQAASEDERINIGDHTARVDVGGPFPYAAQMPSKVNGYEPTVTNWADDYAFFLRHSEAEVHPYEQIVGEFHWQLDEARYYKYPKSHADLGLVARELGAGGFSLAHCCPDLSIGLKLGWGGLLEKIRKNRNKHATYGNEKSVTYLDASEQVVLSVIDFVQRHGEKAAKLAETEMDPVKKESYELVAKNCANISYEPPKTYHEALQWIMLYMIVERVNGHGNGYGRFDQLLIPFYKADKAAGRIDRERARELLGEWYLKYGPHLSYGGRNEDGSDATNEMSWIGLEAYDLVGGYNQFGVQWHKDMDPDFFKYSCDVVGRHGCGVPALVNSDVLVASQLRTGFDEKHAMNTSYSGCQWYCIPGREYQDQDVNCIVLISPMQRAIDMAIEQGIEGWDGFWNLYCEEVDKSGEALVNFKNEAYKYHAQLWPEMITSLVSYGPIEKGRDITDFDSVDYNYPSVNVLGVPNVVDSMYALKKAVFEDRKFSLKQVRDACECDWTGEGEEIIRQVLLNLPKFGNDEDGVDAMAIQISEQVREVMEAKRSIKGGHFRTSLFQYQGHTVAGPYLGATPDGRKRKEPLAHGMNPMHGRNRAGMTATANSFCKLDFAKYQGGSFQIELHPSYFAEDADRGELVDQFAQTFFEKGGVQINLNVFDLEDLKDAYDHPEKDEYDDIVVKVTGYSAHFTKMDRQFQKEFITRVNYKSL</sequence>
<dbReference type="Pfam" id="PF02901">
    <property type="entry name" value="PFL-like"/>
    <property type="match status" value="1"/>
</dbReference>
<evidence type="ECO:0000256" key="1">
    <source>
        <dbReference type="ARBA" id="ARBA00022818"/>
    </source>
</evidence>
<dbReference type="Proteomes" id="UP000346198">
    <property type="component" value="Unassembled WGS sequence"/>
</dbReference>
<keyword evidence="2 6" id="KW-0456">Lyase</keyword>
<keyword evidence="7" id="KW-1185">Reference proteome</keyword>
<dbReference type="PROSITE" id="PS51554">
    <property type="entry name" value="PFL"/>
    <property type="match status" value="1"/>
</dbReference>
<dbReference type="RefSeq" id="WP_168433033.1">
    <property type="nucleotide sequence ID" value="NZ_CAAHFH010000001.1"/>
</dbReference>
<evidence type="ECO:0000313" key="6">
    <source>
        <dbReference type="EMBL" id="VGO19124.1"/>
    </source>
</evidence>
<protein>
    <submittedName>
        <fullName evidence="6">Choline trimethylamine-lyase</fullName>
    </submittedName>
</protein>
<feature type="modified residue" description="Glycine radical" evidence="3">
    <location>
        <position position="746"/>
    </location>
</feature>